<dbReference type="InterPro" id="IPR014942">
    <property type="entry name" value="AbiEii"/>
</dbReference>
<dbReference type="EMBL" id="CP001634">
    <property type="protein sequence ID" value="ACR80662.1"/>
    <property type="molecule type" value="Genomic_DNA"/>
</dbReference>
<gene>
    <name evidence="1" type="ordered locus">Kole_1982</name>
</gene>
<dbReference type="RefSeq" id="WP_015869305.1">
    <property type="nucleotide sequence ID" value="NC_012785.1"/>
</dbReference>
<dbReference type="Proteomes" id="UP000002382">
    <property type="component" value="Chromosome"/>
</dbReference>
<dbReference type="KEGG" id="kol:Kole_1982"/>
<reference evidence="1 2" key="1">
    <citation type="submission" date="2009-06" db="EMBL/GenBank/DDBJ databases">
        <title>Complete sequence of Thermotogales bacterium TBF 19.5.1.</title>
        <authorList>
            <consortium name="US DOE Joint Genome Institute"/>
            <person name="Lucas S."/>
            <person name="Copeland A."/>
            <person name="Lapidus A."/>
            <person name="Glavina del Rio T."/>
            <person name="Tice H."/>
            <person name="Bruce D."/>
            <person name="Goodwin L."/>
            <person name="Pitluck S."/>
            <person name="Chertkov O."/>
            <person name="Brettin T."/>
            <person name="Detter J.C."/>
            <person name="Han C."/>
            <person name="Schmutz J."/>
            <person name="Larimer F."/>
            <person name="Land M."/>
            <person name="Hauser L."/>
            <person name="Kyrpides N."/>
            <person name="Ovchinnikova G."/>
            <person name="Noll K."/>
        </authorList>
    </citation>
    <scope>NUCLEOTIDE SEQUENCE [LARGE SCALE GENOMIC DNA]</scope>
    <source>
        <strain evidence="2">ATCC BAA-1733 / DSM 21960 / TBF 19.5.1</strain>
    </source>
</reference>
<dbReference type="Gene3D" id="3.10.450.620">
    <property type="entry name" value="JHP933, nucleotidyltransferase-like core domain"/>
    <property type="match status" value="1"/>
</dbReference>
<dbReference type="OrthoDB" id="9794849at2"/>
<evidence type="ECO:0008006" key="3">
    <source>
        <dbReference type="Google" id="ProtNLM"/>
    </source>
</evidence>
<sequence length="212" mass="24556">MLKTSTLSPDTLNLLKSLSNELDSFYLAGGTALAMYYQHRTSVDLDFFSEDNFDSFQLSHQLEAKGFPLEDIRLFRGTLECQINNVKVSFFEYPYRIIGNFSYFNSLKIASVLDIAAMKLSAIAGRAEKKDYYDIVEILKRNDFIVIIDAFQKKYGKEVDLYHVIKALCYFEDVENSPEPLNAKLTWNQVKAYLIKNCKTFFKLLEDYFKGE</sequence>
<dbReference type="eggNOG" id="ENOG50337Y9">
    <property type="taxonomic scope" value="Bacteria"/>
</dbReference>
<reference evidence="1 2" key="2">
    <citation type="journal article" date="2011" name="J. Bacteriol.">
        <title>Genome Sequence of Kosmotoga olearia Strain TBF 19.5.1, a Thermophilic Bacterium with a Wide Growth Temperature Range, Isolated from the Troll B Oil Platform in the North Sea.</title>
        <authorList>
            <person name="Swithers K.S."/>
            <person name="Dipippo J.L."/>
            <person name="Bruce D.C."/>
            <person name="Detter C."/>
            <person name="Tapia R."/>
            <person name="Han S."/>
            <person name="Goodwin L.A."/>
            <person name="Han J."/>
            <person name="Woyke T."/>
            <person name="Pitluck S."/>
            <person name="Pennacchio L."/>
            <person name="Nolan M."/>
            <person name="Mikhailova N."/>
            <person name="Land M.L."/>
            <person name="Nesbo C.L."/>
            <person name="Gogarten J.P."/>
            <person name="Noll K.M."/>
        </authorList>
    </citation>
    <scope>NUCLEOTIDE SEQUENCE [LARGE SCALE GENOMIC DNA]</scope>
    <source>
        <strain evidence="2">ATCC BAA-1733 / DSM 21960 / TBF 19.5.1</strain>
    </source>
</reference>
<keyword evidence="2" id="KW-1185">Reference proteome</keyword>
<organism evidence="1 2">
    <name type="scientific">Kosmotoga olearia (strain ATCC BAA-1733 / DSM 21960 / TBF 19.5.1)</name>
    <dbReference type="NCBI Taxonomy" id="521045"/>
    <lineage>
        <taxon>Bacteria</taxon>
        <taxon>Thermotogati</taxon>
        <taxon>Thermotogota</taxon>
        <taxon>Thermotogae</taxon>
        <taxon>Kosmotogales</taxon>
        <taxon>Kosmotogaceae</taxon>
        <taxon>Kosmotoga</taxon>
    </lineage>
</organism>
<dbReference type="STRING" id="521045.Kole_1982"/>
<evidence type="ECO:0000313" key="2">
    <source>
        <dbReference type="Proteomes" id="UP000002382"/>
    </source>
</evidence>
<dbReference type="Pfam" id="PF08843">
    <property type="entry name" value="AbiEii"/>
    <property type="match status" value="2"/>
</dbReference>
<name>C5CH59_KOSOT</name>
<proteinExistence type="predicted"/>
<evidence type="ECO:0000313" key="1">
    <source>
        <dbReference type="EMBL" id="ACR80662.1"/>
    </source>
</evidence>
<dbReference type="HOGENOM" id="CLU_106275_1_0_0"/>
<protein>
    <recommendedName>
        <fullName evidence="3">Nucleotidyl transferase AbiEii toxin, Type IV TA system</fullName>
    </recommendedName>
</protein>
<accession>C5CH59</accession>
<dbReference type="AlphaFoldDB" id="C5CH59"/>